<evidence type="ECO:0000256" key="2">
    <source>
        <dbReference type="SAM" id="SignalP"/>
    </source>
</evidence>
<keyword evidence="1" id="KW-1133">Transmembrane helix</keyword>
<dbReference type="KEGG" id="dpa:109535766"/>
<dbReference type="EnsemblMetazoa" id="XM_019901751.1">
    <property type="protein sequence ID" value="XP_019757310.1"/>
    <property type="gene ID" value="LOC109535766"/>
</dbReference>
<sequence>MEKYALVFVCSVIGCVISGAAQGGITLALPKCGQKTCNYHEFCSVFDNTCQLCAHICNQSSNNYEEVDCEKHCQNYLHDTRYVRTGSTDDDLRGTVEKLSSMVTINLTLVIFMLLVLACVFCFQLYRWKVKKNITLAVIKGKMFGKNDSSATTNSTSNQDNKKRDLRLEIPSPTVNSDHSPVTVSTSIDRRPAEDSTLDYAYDNPVMAKSNNTSY</sequence>
<dbReference type="OMA" id="CHAVSEY"/>
<dbReference type="PROSITE" id="PS51257">
    <property type="entry name" value="PROKAR_LIPOPROTEIN"/>
    <property type="match status" value="1"/>
</dbReference>
<organism evidence="3">
    <name type="scientific">Dendroctonus ponderosae</name>
    <name type="common">Mountain pine beetle</name>
    <dbReference type="NCBI Taxonomy" id="77166"/>
    <lineage>
        <taxon>Eukaryota</taxon>
        <taxon>Metazoa</taxon>
        <taxon>Ecdysozoa</taxon>
        <taxon>Arthropoda</taxon>
        <taxon>Hexapoda</taxon>
        <taxon>Insecta</taxon>
        <taxon>Pterygota</taxon>
        <taxon>Neoptera</taxon>
        <taxon>Endopterygota</taxon>
        <taxon>Coleoptera</taxon>
        <taxon>Polyphaga</taxon>
        <taxon>Cucujiformia</taxon>
        <taxon>Curculionidae</taxon>
        <taxon>Scolytinae</taxon>
        <taxon>Dendroctonus</taxon>
    </lineage>
</organism>
<keyword evidence="2" id="KW-0732">Signal</keyword>
<evidence type="ECO:0000313" key="5">
    <source>
        <dbReference type="Proteomes" id="UP000019118"/>
    </source>
</evidence>
<feature type="transmembrane region" description="Helical" evidence="1">
    <location>
        <begin position="103"/>
        <end position="126"/>
    </location>
</feature>
<evidence type="ECO:0000313" key="4">
    <source>
        <dbReference type="EnsemblMetazoa" id="XP_019757310.1"/>
    </source>
</evidence>
<feature type="chain" id="PRO_5010971984" description="Protein grindelwald" evidence="2">
    <location>
        <begin position="24"/>
        <end position="215"/>
    </location>
</feature>
<name>N6UAB3_DENPD</name>
<reference evidence="3 5" key="1">
    <citation type="journal article" date="2013" name="Genome Biol.">
        <title>Draft genome of the mountain pine beetle, Dendroctonus ponderosae Hopkins, a major forest pest.</title>
        <authorList>
            <person name="Keeling C.I."/>
            <person name="Yuen M.M."/>
            <person name="Liao N.Y."/>
            <person name="Docking T.R."/>
            <person name="Chan S.K."/>
            <person name="Taylor G.A."/>
            <person name="Palmquist D.L."/>
            <person name="Jackman S.D."/>
            <person name="Nguyen A."/>
            <person name="Li M."/>
            <person name="Henderson H."/>
            <person name="Janes J.K."/>
            <person name="Zhao Y."/>
            <person name="Pandoh P."/>
            <person name="Moore R."/>
            <person name="Sperling F.A."/>
            <person name="Huber D.P."/>
            <person name="Birol I."/>
            <person name="Jones S.J."/>
            <person name="Bohlmann J."/>
        </authorList>
    </citation>
    <scope>NUCLEOTIDE SEQUENCE</scope>
</reference>
<dbReference type="EMBL" id="KB740848">
    <property type="protein sequence ID" value="ENN78665.1"/>
    <property type="molecule type" value="Genomic_DNA"/>
</dbReference>
<evidence type="ECO:0000313" key="3">
    <source>
        <dbReference type="EMBL" id="ENN78665.1"/>
    </source>
</evidence>
<dbReference type="HOGENOM" id="CLU_1074700_0_0_1"/>
<feature type="non-terminal residue" evidence="3">
    <location>
        <position position="1"/>
    </location>
</feature>
<reference evidence="4" key="2">
    <citation type="submission" date="2024-08" db="UniProtKB">
        <authorList>
            <consortium name="EnsemblMetazoa"/>
        </authorList>
    </citation>
    <scope>IDENTIFICATION</scope>
</reference>
<dbReference type="OrthoDB" id="6599193at2759"/>
<evidence type="ECO:0008006" key="6">
    <source>
        <dbReference type="Google" id="ProtNLM"/>
    </source>
</evidence>
<accession>N6UAB3</accession>
<evidence type="ECO:0000256" key="1">
    <source>
        <dbReference type="SAM" id="Phobius"/>
    </source>
</evidence>
<keyword evidence="1" id="KW-0472">Membrane</keyword>
<protein>
    <recommendedName>
        <fullName evidence="6">Protein grindelwald</fullName>
    </recommendedName>
</protein>
<dbReference type="AlphaFoldDB" id="N6UAB3"/>
<proteinExistence type="predicted"/>
<dbReference type="Proteomes" id="UP000019118">
    <property type="component" value="Unassembled WGS sequence"/>
</dbReference>
<gene>
    <name evidence="4" type="primary">109535766</name>
    <name evidence="3" type="ORF">YQE_04837</name>
</gene>
<keyword evidence="5" id="KW-1185">Reference proteome</keyword>
<keyword evidence="1" id="KW-0812">Transmembrane</keyword>
<feature type="signal peptide" evidence="2">
    <location>
        <begin position="1"/>
        <end position="23"/>
    </location>
</feature>